<dbReference type="SMART" id="SM00268">
    <property type="entry name" value="ACTIN"/>
    <property type="match status" value="1"/>
</dbReference>
<dbReference type="VEuPathDB" id="TriTrypDB:TcG_03876"/>
<proteinExistence type="inferred from homology"/>
<dbReference type="VEuPathDB" id="TriTrypDB:BCY84_19631"/>
<gene>
    <name evidence="2" type="ORF">C4B63_54g66</name>
</gene>
<name>A0A2V2V109_TRYCR</name>
<organism evidence="2 3">
    <name type="scientific">Trypanosoma cruzi</name>
    <dbReference type="NCBI Taxonomy" id="5693"/>
    <lineage>
        <taxon>Eukaryota</taxon>
        <taxon>Discoba</taxon>
        <taxon>Euglenozoa</taxon>
        <taxon>Kinetoplastea</taxon>
        <taxon>Metakinetoplastina</taxon>
        <taxon>Trypanosomatida</taxon>
        <taxon>Trypanosomatidae</taxon>
        <taxon>Trypanosoma</taxon>
        <taxon>Schizotrypanum</taxon>
    </lineage>
</organism>
<dbReference type="AlphaFoldDB" id="A0A2V2V109"/>
<dbReference type="Gene3D" id="3.90.640.10">
    <property type="entry name" value="Actin, Chain A, domain 4"/>
    <property type="match status" value="1"/>
</dbReference>
<reference evidence="2 3" key="1">
    <citation type="journal article" date="2018" name="Microb. Genom.">
        <title>Expanding an expanded genome: long-read sequencing of Trypanosoma cruzi.</title>
        <authorList>
            <person name="Berna L."/>
            <person name="Rodriguez M."/>
            <person name="Chiribao M.L."/>
            <person name="Parodi-Talice A."/>
            <person name="Pita S."/>
            <person name="Rijo G."/>
            <person name="Alvarez-Valin F."/>
            <person name="Robello C."/>
        </authorList>
    </citation>
    <scope>NUCLEOTIDE SEQUENCE [LARGE SCALE GENOMIC DNA]</scope>
    <source>
        <strain evidence="2 3">Dm28c</strain>
    </source>
</reference>
<dbReference type="VEuPathDB" id="TriTrypDB:TCSYLVIO_005112"/>
<dbReference type="EMBL" id="PRFA01000054">
    <property type="protein sequence ID" value="PWU90040.1"/>
    <property type="molecule type" value="Genomic_DNA"/>
</dbReference>
<accession>A0A2V2V109</accession>
<dbReference type="VEuPathDB" id="TriTrypDB:Tc_MARK_3856"/>
<dbReference type="VEuPathDB" id="TriTrypDB:C4B63_54g66"/>
<comment type="caution">
    <text evidence="2">The sequence shown here is derived from an EMBL/GenBank/DDBJ whole genome shotgun (WGS) entry which is preliminary data.</text>
</comment>
<dbReference type="Gene3D" id="3.30.420.40">
    <property type="match status" value="2"/>
</dbReference>
<dbReference type="Pfam" id="PF00022">
    <property type="entry name" value="Actin"/>
    <property type="match status" value="1"/>
</dbReference>
<evidence type="ECO:0000313" key="2">
    <source>
        <dbReference type="EMBL" id="PWU90040.1"/>
    </source>
</evidence>
<dbReference type="InterPro" id="IPR043129">
    <property type="entry name" value="ATPase_NBD"/>
</dbReference>
<dbReference type="VEuPathDB" id="TriTrypDB:TcCL_ESM01185"/>
<evidence type="ECO:0000256" key="1">
    <source>
        <dbReference type="RuleBase" id="RU000487"/>
    </source>
</evidence>
<dbReference type="VEuPathDB" id="TriTrypDB:ECC02_006420"/>
<dbReference type="VEuPathDB" id="TriTrypDB:TcCLB.503841.40"/>
<protein>
    <submittedName>
        <fullName evidence="2">Putative actin</fullName>
    </submittedName>
</protein>
<dbReference type="SUPFAM" id="SSF53067">
    <property type="entry name" value="Actin-like ATPase domain"/>
    <property type="match status" value="2"/>
</dbReference>
<dbReference type="InterPro" id="IPR004000">
    <property type="entry name" value="Actin"/>
</dbReference>
<evidence type="ECO:0000313" key="3">
    <source>
        <dbReference type="Proteomes" id="UP000246121"/>
    </source>
</evidence>
<sequence>MQSTIVLDAGSGSVKAAFSSATAPTSFPSLAGRVKYKPLFQTSHGCDVVSVGKDAAERRGLLHLTYPIQHGIIVNWDVWQLLLQQIEQQLDASLAEKSVFWVEHPFSSRPQRARVAQILFEEKGIFGMCVGIAPLLSLYATGETTGIVLDVGEGVSSVAAAVQGYAVTGMMQREDFGGGAVTQYLQRLLREYGSYNTAYNDSGSTSPGEGNGYHTCSIVNRCFNPSRCGAERELARSIKEQRCEVSPHPVPTSAIPLGVVEGTGDGVGGSDGALLKFAQAMATATPKKHRLPDGTELTLGYELLQAPEVLFNPALLGKEHPGLAGIVSNAVRVADIELRTELCEHIYLTGGSTLLSGFGQRFLSELLQLTPRNCRVRISAPAERSHTAWLGASLLTRLSTFPQQMLVSRADFLEEGERALHNRRVG</sequence>
<dbReference type="VEuPathDB" id="TriTrypDB:TcCLB.503679.40"/>
<comment type="similarity">
    <text evidence="1">Belongs to the actin family.</text>
</comment>
<dbReference type="FunFam" id="3.30.420.40:FF:000502">
    <property type="entry name" value="Actin-Related Proteins"/>
    <property type="match status" value="1"/>
</dbReference>
<dbReference type="Proteomes" id="UP000246121">
    <property type="component" value="Unassembled WGS sequence"/>
</dbReference>
<dbReference type="PRINTS" id="PR00190">
    <property type="entry name" value="ACTIN"/>
</dbReference>
<dbReference type="VEuPathDB" id="TriTrypDB:C3747_62g185"/>
<dbReference type="VEuPathDB" id="TriTrypDB:TcCLB.511463.4"/>
<dbReference type="VEuPathDB" id="TriTrypDB:TCDM_03638"/>
<dbReference type="OrthoDB" id="7340501at2759"/>
<dbReference type="PANTHER" id="PTHR11937">
    <property type="entry name" value="ACTIN"/>
    <property type="match status" value="1"/>
</dbReference>
<dbReference type="VEuPathDB" id="TriTrypDB:TcBrA4_0098540"/>